<feature type="transmembrane region" description="Helical" evidence="2">
    <location>
        <begin position="122"/>
        <end position="141"/>
    </location>
</feature>
<keyword evidence="2" id="KW-0472">Membrane</keyword>
<protein>
    <submittedName>
        <fullName evidence="3">Uncharacterized protein</fullName>
    </submittedName>
</protein>
<comment type="caution">
    <text evidence="3">The sequence shown here is derived from an EMBL/GenBank/DDBJ whole genome shotgun (WGS) entry which is preliminary data.</text>
</comment>
<feature type="transmembrane region" description="Helical" evidence="2">
    <location>
        <begin position="284"/>
        <end position="306"/>
    </location>
</feature>
<evidence type="ECO:0000313" key="3">
    <source>
        <dbReference type="EMBL" id="KAK6505193.1"/>
    </source>
</evidence>
<dbReference type="AlphaFoldDB" id="A0AAV9WAG0"/>
<keyword evidence="2" id="KW-1133">Transmembrane helix</keyword>
<name>A0AAV9WAG0_9PEZI</name>
<feature type="compositionally biased region" description="Basic and acidic residues" evidence="1">
    <location>
        <begin position="409"/>
        <end position="424"/>
    </location>
</feature>
<feature type="compositionally biased region" description="Acidic residues" evidence="1">
    <location>
        <begin position="387"/>
        <end position="407"/>
    </location>
</feature>
<dbReference type="Proteomes" id="UP001370758">
    <property type="component" value="Unassembled WGS sequence"/>
</dbReference>
<evidence type="ECO:0000256" key="1">
    <source>
        <dbReference type="SAM" id="MobiDB-lite"/>
    </source>
</evidence>
<proteinExistence type="predicted"/>
<feature type="compositionally biased region" description="Basic and acidic residues" evidence="1">
    <location>
        <begin position="467"/>
        <end position="480"/>
    </location>
</feature>
<accession>A0AAV9WAG0</accession>
<evidence type="ECO:0000256" key="2">
    <source>
        <dbReference type="SAM" id="Phobius"/>
    </source>
</evidence>
<keyword evidence="2" id="KW-0812">Transmembrane</keyword>
<feature type="transmembrane region" description="Helical" evidence="2">
    <location>
        <begin position="242"/>
        <end position="263"/>
    </location>
</feature>
<dbReference type="EMBL" id="JAVHJL010000004">
    <property type="protein sequence ID" value="KAK6505193.1"/>
    <property type="molecule type" value="Genomic_DNA"/>
</dbReference>
<feature type="region of interest" description="Disordered" evidence="1">
    <location>
        <begin position="386"/>
        <end position="480"/>
    </location>
</feature>
<reference evidence="3 4" key="1">
    <citation type="submission" date="2023-08" db="EMBL/GenBank/DDBJ databases">
        <authorList>
            <person name="Palmer J.M."/>
        </authorList>
    </citation>
    <scope>NUCLEOTIDE SEQUENCE [LARGE SCALE GENOMIC DNA]</scope>
    <source>
        <strain evidence="3 4">TWF481</strain>
    </source>
</reference>
<organism evidence="3 4">
    <name type="scientific">Arthrobotrys musiformis</name>
    <dbReference type="NCBI Taxonomy" id="47236"/>
    <lineage>
        <taxon>Eukaryota</taxon>
        <taxon>Fungi</taxon>
        <taxon>Dikarya</taxon>
        <taxon>Ascomycota</taxon>
        <taxon>Pezizomycotina</taxon>
        <taxon>Orbiliomycetes</taxon>
        <taxon>Orbiliales</taxon>
        <taxon>Orbiliaceae</taxon>
        <taxon>Arthrobotrys</taxon>
    </lineage>
</organism>
<keyword evidence="4" id="KW-1185">Reference proteome</keyword>
<evidence type="ECO:0000313" key="4">
    <source>
        <dbReference type="Proteomes" id="UP001370758"/>
    </source>
</evidence>
<sequence>MQSAECLHKPLPPKRIILNQLLPIPISLLTFPMPKWKEICVRFKAPLNGSKIEACLPPPSSFQNTLIVLASPFRSVYFWVWLVYSFSSNGFARLDNVRIPPPFSQIYSFLLGSTELAASVKFQILSIIYGNTALSWFFFLFGPELLPGGFRDLFESLQYYDDWIEAYKLGLLLVPELWGLIKKAPYFCLQLVNLFPKAIFIVLVILPFASFNFIVVGSLSPLLADLFHREFESNFKVWESHIIEPLICWYIPISIATTMAMPVSGKIIDAGLYTYRERKPSAGIPWAFFIWFFISIFSSSMLMLAVLFAWDLSFFALPWCFFSISYYFRGARKRRAALYGNPTNTGPGSGQSSVDRDHMWATGWMNGYREGQIQYRKSLYELMGDKDGDEADGENDGDDDDQGDYDENYQAHENHDEKGKHLGDDSGDPQGRYSGYFGQFTGSRKPKIPNSRKPQQGLGLTDAALKQGDRAAWEGDRTTE</sequence>
<feature type="transmembrane region" description="Helical" evidence="2">
    <location>
        <begin position="199"/>
        <end position="222"/>
    </location>
</feature>
<gene>
    <name evidence="3" type="ORF">TWF481_007111</name>
</gene>
<feature type="transmembrane region" description="Helical" evidence="2">
    <location>
        <begin position="312"/>
        <end position="328"/>
    </location>
</feature>